<reference evidence="1" key="1">
    <citation type="submission" date="2021-01" db="EMBL/GenBank/DDBJ databases">
        <title>Active Sulfur Cycling in an Early Earth Analoge.</title>
        <authorList>
            <person name="Hahn C.R."/>
            <person name="Youssef N.H."/>
            <person name="Elshahed M."/>
        </authorList>
    </citation>
    <scope>NUCLEOTIDE SEQUENCE</scope>
    <source>
        <strain evidence="1">Zod_Metabat.1151</strain>
    </source>
</reference>
<proteinExistence type="predicted"/>
<evidence type="ECO:0000313" key="1">
    <source>
        <dbReference type="EMBL" id="MBN2067869.1"/>
    </source>
</evidence>
<name>A0A938YPF5_9ARCH</name>
<organism evidence="1 2">
    <name type="scientific">Candidatus Iainarchaeum sp</name>
    <dbReference type="NCBI Taxonomy" id="3101447"/>
    <lineage>
        <taxon>Archaea</taxon>
        <taxon>Candidatus Iainarchaeota</taxon>
        <taxon>Candidatus Iainarchaeia</taxon>
        <taxon>Candidatus Iainarchaeales</taxon>
        <taxon>Candidatus Iainarchaeaceae</taxon>
        <taxon>Candidatus Iainarchaeum</taxon>
    </lineage>
</organism>
<dbReference type="EMBL" id="JAFGDB010000095">
    <property type="protein sequence ID" value="MBN2067869.1"/>
    <property type="molecule type" value="Genomic_DNA"/>
</dbReference>
<dbReference type="AlphaFoldDB" id="A0A938YPF5"/>
<sequence>MVFEKFDFPSPSEEEIKVVKEMSKSNPEYLGGRALWGLQNFAESGFE</sequence>
<accession>A0A938YPF5</accession>
<evidence type="ECO:0000313" key="2">
    <source>
        <dbReference type="Proteomes" id="UP000809243"/>
    </source>
</evidence>
<gene>
    <name evidence="1" type="ORF">JW744_05360</name>
</gene>
<protein>
    <submittedName>
        <fullName evidence="1">Uncharacterized protein</fullName>
    </submittedName>
</protein>
<dbReference type="Proteomes" id="UP000809243">
    <property type="component" value="Unassembled WGS sequence"/>
</dbReference>
<comment type="caution">
    <text evidence="1">The sequence shown here is derived from an EMBL/GenBank/DDBJ whole genome shotgun (WGS) entry which is preliminary data.</text>
</comment>